<organism evidence="1 2">
    <name type="scientific">Arctium lappa</name>
    <name type="common">Greater burdock</name>
    <name type="synonym">Lappa major</name>
    <dbReference type="NCBI Taxonomy" id="4217"/>
    <lineage>
        <taxon>Eukaryota</taxon>
        <taxon>Viridiplantae</taxon>
        <taxon>Streptophyta</taxon>
        <taxon>Embryophyta</taxon>
        <taxon>Tracheophyta</taxon>
        <taxon>Spermatophyta</taxon>
        <taxon>Magnoliopsida</taxon>
        <taxon>eudicotyledons</taxon>
        <taxon>Gunneridae</taxon>
        <taxon>Pentapetalae</taxon>
        <taxon>asterids</taxon>
        <taxon>campanulids</taxon>
        <taxon>Asterales</taxon>
        <taxon>Asteraceae</taxon>
        <taxon>Carduoideae</taxon>
        <taxon>Cardueae</taxon>
        <taxon>Arctiinae</taxon>
        <taxon>Arctium</taxon>
    </lineage>
</organism>
<protein>
    <submittedName>
        <fullName evidence="1">Uncharacterized protein</fullName>
    </submittedName>
</protein>
<keyword evidence="2" id="KW-1185">Reference proteome</keyword>
<reference evidence="2" key="1">
    <citation type="journal article" date="2022" name="Mol. Ecol. Resour.">
        <title>The genomes of chicory, endive, great burdock and yacon provide insights into Asteraceae palaeo-polyploidization history and plant inulin production.</title>
        <authorList>
            <person name="Fan W."/>
            <person name="Wang S."/>
            <person name="Wang H."/>
            <person name="Wang A."/>
            <person name="Jiang F."/>
            <person name="Liu H."/>
            <person name="Zhao H."/>
            <person name="Xu D."/>
            <person name="Zhang Y."/>
        </authorList>
    </citation>
    <scope>NUCLEOTIDE SEQUENCE [LARGE SCALE GENOMIC DNA]</scope>
    <source>
        <strain evidence="2">cv. Niubang</strain>
    </source>
</reference>
<accession>A0ACB8ZZ96</accession>
<dbReference type="Proteomes" id="UP001055879">
    <property type="component" value="Linkage Group LG09"/>
</dbReference>
<evidence type="ECO:0000313" key="1">
    <source>
        <dbReference type="EMBL" id="KAI3702513.1"/>
    </source>
</evidence>
<reference evidence="1 2" key="2">
    <citation type="journal article" date="2022" name="Mol. Ecol. Resour.">
        <title>The genomes of chicory, endive, great burdock and yacon provide insights into Asteraceae paleo-polyploidization history and plant inulin production.</title>
        <authorList>
            <person name="Fan W."/>
            <person name="Wang S."/>
            <person name="Wang H."/>
            <person name="Wang A."/>
            <person name="Jiang F."/>
            <person name="Liu H."/>
            <person name="Zhao H."/>
            <person name="Xu D."/>
            <person name="Zhang Y."/>
        </authorList>
    </citation>
    <scope>NUCLEOTIDE SEQUENCE [LARGE SCALE GENOMIC DNA]</scope>
    <source>
        <strain evidence="2">cv. Niubang</strain>
    </source>
</reference>
<name>A0ACB8ZZ96_ARCLA</name>
<comment type="caution">
    <text evidence="1">The sequence shown here is derived from an EMBL/GenBank/DDBJ whole genome shotgun (WGS) entry which is preliminary data.</text>
</comment>
<dbReference type="EMBL" id="CM042055">
    <property type="protein sequence ID" value="KAI3702513.1"/>
    <property type="molecule type" value="Genomic_DNA"/>
</dbReference>
<proteinExistence type="predicted"/>
<gene>
    <name evidence="1" type="ORF">L6452_28252</name>
</gene>
<evidence type="ECO:0000313" key="2">
    <source>
        <dbReference type="Proteomes" id="UP001055879"/>
    </source>
</evidence>
<sequence length="77" mass="8957">MQKNKKMDEIARKRIIWWWVRREQRRYVNGEARHGQGIVGTRSIVISSVENGRGLNTELVTVMDWEGHAFATSIAEC</sequence>